<evidence type="ECO:0000313" key="3">
    <source>
        <dbReference type="EMBL" id="KAL0955877.1"/>
    </source>
</evidence>
<evidence type="ECO:0000256" key="2">
    <source>
        <dbReference type="SAM" id="SignalP"/>
    </source>
</evidence>
<keyword evidence="2" id="KW-0732">Signal</keyword>
<dbReference type="PANTHER" id="PTHR34883:SF17">
    <property type="entry name" value="CUPREDOXIN"/>
    <property type="match status" value="1"/>
</dbReference>
<evidence type="ECO:0000256" key="1">
    <source>
        <dbReference type="SAM" id="MobiDB-lite"/>
    </source>
</evidence>
<dbReference type="InterPro" id="IPR008972">
    <property type="entry name" value="Cupredoxin"/>
</dbReference>
<reference evidence="4" key="1">
    <citation type="submission" date="2024-06" db="EMBL/GenBank/DDBJ databases">
        <title>Multi-omics analyses provide insights into the biosynthesis of the anticancer antibiotic pleurotin in Hohenbuehelia grisea.</title>
        <authorList>
            <person name="Weaver J.A."/>
            <person name="Alberti F."/>
        </authorList>
    </citation>
    <scope>NUCLEOTIDE SEQUENCE [LARGE SCALE GENOMIC DNA]</scope>
    <source>
        <strain evidence="4">T-177</strain>
    </source>
</reference>
<dbReference type="PANTHER" id="PTHR34883">
    <property type="entry name" value="SERINE-RICH PROTEIN, PUTATIVE-RELATED-RELATED"/>
    <property type="match status" value="1"/>
</dbReference>
<dbReference type="Gene3D" id="2.60.40.420">
    <property type="entry name" value="Cupredoxins - blue copper proteins"/>
    <property type="match status" value="1"/>
</dbReference>
<dbReference type="SUPFAM" id="SSF49503">
    <property type="entry name" value="Cupredoxins"/>
    <property type="match status" value="1"/>
</dbReference>
<name>A0ABR3JKK0_9AGAR</name>
<comment type="caution">
    <text evidence="3">The sequence shown here is derived from an EMBL/GenBank/DDBJ whole genome shotgun (WGS) entry which is preliminary data.</text>
</comment>
<feature type="signal peptide" evidence="2">
    <location>
        <begin position="1"/>
        <end position="19"/>
    </location>
</feature>
<protein>
    <recommendedName>
        <fullName evidence="5">Phytocyanin domain-containing protein</fullName>
    </recommendedName>
</protein>
<dbReference type="InterPro" id="IPR052953">
    <property type="entry name" value="Ser-rich/MCO-related"/>
</dbReference>
<evidence type="ECO:0008006" key="5">
    <source>
        <dbReference type="Google" id="ProtNLM"/>
    </source>
</evidence>
<gene>
    <name evidence="3" type="ORF">HGRIS_002076</name>
</gene>
<sequence length="201" mass="21066">MQSAFVVYVLAVSVLLVAAKDIWIQVGQNTSDDASAVFTPQRVTAKVGDTVWFNFTHGNHTATQSTFAAPCIRAHDSNITINGFDSGFRDAGNAQAVTNLPVPILVQNVNEPMWFFDWNTCADGGVGVINNDESSNETVAGFQRNAARLNGTESLSSSSSASSSATGSGSAPSATQTSNDAQRLLVFGGAALLPSFFALLL</sequence>
<dbReference type="Proteomes" id="UP001556367">
    <property type="component" value="Unassembled WGS sequence"/>
</dbReference>
<proteinExistence type="predicted"/>
<keyword evidence="4" id="KW-1185">Reference proteome</keyword>
<organism evidence="3 4">
    <name type="scientific">Hohenbuehelia grisea</name>
    <dbReference type="NCBI Taxonomy" id="104357"/>
    <lineage>
        <taxon>Eukaryota</taxon>
        <taxon>Fungi</taxon>
        <taxon>Dikarya</taxon>
        <taxon>Basidiomycota</taxon>
        <taxon>Agaricomycotina</taxon>
        <taxon>Agaricomycetes</taxon>
        <taxon>Agaricomycetidae</taxon>
        <taxon>Agaricales</taxon>
        <taxon>Pleurotineae</taxon>
        <taxon>Pleurotaceae</taxon>
        <taxon>Hohenbuehelia</taxon>
    </lineage>
</organism>
<dbReference type="EMBL" id="JASNQZ010000006">
    <property type="protein sequence ID" value="KAL0955877.1"/>
    <property type="molecule type" value="Genomic_DNA"/>
</dbReference>
<evidence type="ECO:0000313" key="4">
    <source>
        <dbReference type="Proteomes" id="UP001556367"/>
    </source>
</evidence>
<accession>A0ABR3JKK0</accession>
<feature type="chain" id="PRO_5045398742" description="Phytocyanin domain-containing protein" evidence="2">
    <location>
        <begin position="20"/>
        <end position="201"/>
    </location>
</feature>
<feature type="region of interest" description="Disordered" evidence="1">
    <location>
        <begin position="153"/>
        <end position="176"/>
    </location>
</feature>